<evidence type="ECO:0000313" key="2">
    <source>
        <dbReference type="Proteomes" id="UP000494330"/>
    </source>
</evidence>
<evidence type="ECO:0008006" key="3">
    <source>
        <dbReference type="Google" id="ProtNLM"/>
    </source>
</evidence>
<gene>
    <name evidence="1" type="ORF">BPA30113_02221</name>
</gene>
<protein>
    <recommendedName>
        <fullName evidence="3">Class I SAM-dependent methyltransferase</fullName>
    </recommendedName>
</protein>
<sequence>MEQIGYSWPTFDQLTRYLIRLIDPGKILDIGAGGGKYGRMLRDVVPDCRFTALECDEATHPLLIDNGYDDIIAGLSDTLYDRPGDAYDTIILGDVIEHMRHSHGRDLLEFLNYRARYIIISTPECMPMSGTSYFESHNSVWRPDSFMWHDFWAHQQCGIMHFYLLRGHLDWNAKGLDFLVNSANASHLFNARASSETEAADEKSLQPVSLTLHDYRYMEKLDGDQYAVFRPI</sequence>
<dbReference type="EMBL" id="CABVQD010000005">
    <property type="protein sequence ID" value="VWB51349.1"/>
    <property type="molecule type" value="Genomic_DNA"/>
</dbReference>
<dbReference type="SUPFAM" id="SSF53335">
    <property type="entry name" value="S-adenosyl-L-methionine-dependent methyltransferases"/>
    <property type="match status" value="1"/>
</dbReference>
<reference evidence="1 2" key="1">
    <citation type="submission" date="2019-09" db="EMBL/GenBank/DDBJ databases">
        <authorList>
            <person name="Depoorter E."/>
        </authorList>
    </citation>
    <scope>NUCLEOTIDE SEQUENCE [LARGE SCALE GENOMIC DNA]</scope>
    <source>
        <strain evidence="1">LMG 30113</strain>
    </source>
</reference>
<keyword evidence="2" id="KW-1185">Reference proteome</keyword>
<dbReference type="Proteomes" id="UP000494330">
    <property type="component" value="Unassembled WGS sequence"/>
</dbReference>
<dbReference type="CDD" id="cd02440">
    <property type="entry name" value="AdoMet_MTases"/>
    <property type="match status" value="1"/>
</dbReference>
<dbReference type="Gene3D" id="3.40.50.150">
    <property type="entry name" value="Vaccinia Virus protein VP39"/>
    <property type="match status" value="1"/>
</dbReference>
<name>A0A6J5DCA5_9BURK</name>
<organism evidence="1 2">
    <name type="scientific">Burkholderia paludis</name>
    <dbReference type="NCBI Taxonomy" id="1506587"/>
    <lineage>
        <taxon>Bacteria</taxon>
        <taxon>Pseudomonadati</taxon>
        <taxon>Pseudomonadota</taxon>
        <taxon>Betaproteobacteria</taxon>
        <taxon>Burkholderiales</taxon>
        <taxon>Burkholderiaceae</taxon>
        <taxon>Burkholderia</taxon>
        <taxon>Burkholderia cepacia complex</taxon>
    </lineage>
</organism>
<evidence type="ECO:0000313" key="1">
    <source>
        <dbReference type="EMBL" id="VWB51349.1"/>
    </source>
</evidence>
<dbReference type="Pfam" id="PF13489">
    <property type="entry name" value="Methyltransf_23"/>
    <property type="match status" value="1"/>
</dbReference>
<dbReference type="AlphaFoldDB" id="A0A6J5DCA5"/>
<proteinExistence type="predicted"/>
<dbReference type="InterPro" id="IPR029063">
    <property type="entry name" value="SAM-dependent_MTases_sf"/>
</dbReference>
<accession>A0A6J5DCA5</accession>